<dbReference type="RefSeq" id="WP_215862768.1">
    <property type="nucleotide sequence ID" value="NZ_JABELD010000017.1"/>
</dbReference>
<accession>A0ABS5ZNI6</accession>
<keyword evidence="3" id="KW-1185">Reference proteome</keyword>
<dbReference type="Proteomes" id="UP001197028">
    <property type="component" value="Unassembled WGS sequence"/>
</dbReference>
<sequence>MDKLTKLIIDGPDKRYTMKSIVLSRYKDIDTARKLMRTWDDIADAIGFTGRGKDVAGCYSRVSMGIKKGKLMVPVKKQKTSTGRGSDIHDRPISKSGIINLDDPANQ</sequence>
<reference evidence="2 3" key="1">
    <citation type="journal article" date="2021" name="ISME J.">
        <title>Genomic evolution of the class Acidithiobacillia: deep-branching Proteobacteria living in extreme acidic conditions.</title>
        <authorList>
            <person name="Moya-Beltran A."/>
            <person name="Beard S."/>
            <person name="Rojas-Villalobos C."/>
            <person name="Issotta F."/>
            <person name="Gallardo Y."/>
            <person name="Ulloa R."/>
            <person name="Giaveno A."/>
            <person name="Degli Esposti M."/>
            <person name="Johnson D.B."/>
            <person name="Quatrini R."/>
        </authorList>
    </citation>
    <scope>NUCLEOTIDE SEQUENCE [LARGE SCALE GENOMIC DNA]</scope>
    <source>
        <strain evidence="2 3">ATCC 19703</strain>
    </source>
</reference>
<dbReference type="EMBL" id="JABELD010000017">
    <property type="protein sequence ID" value="MBU2737733.1"/>
    <property type="molecule type" value="Genomic_DNA"/>
</dbReference>
<proteinExistence type="predicted"/>
<evidence type="ECO:0000256" key="1">
    <source>
        <dbReference type="SAM" id="MobiDB-lite"/>
    </source>
</evidence>
<comment type="caution">
    <text evidence="2">The sequence shown here is derived from an EMBL/GenBank/DDBJ whole genome shotgun (WGS) entry which is preliminary data.</text>
</comment>
<evidence type="ECO:0000313" key="3">
    <source>
        <dbReference type="Proteomes" id="UP001197028"/>
    </source>
</evidence>
<name>A0ABS5ZNI6_9PROT</name>
<feature type="region of interest" description="Disordered" evidence="1">
    <location>
        <begin position="75"/>
        <end position="107"/>
    </location>
</feature>
<gene>
    <name evidence="2" type="ORF">HJG40_02700</name>
</gene>
<organism evidence="2 3">
    <name type="scientific">Acidithiobacillus concretivorus</name>
    <dbReference type="NCBI Taxonomy" id="3063952"/>
    <lineage>
        <taxon>Bacteria</taxon>
        <taxon>Pseudomonadati</taxon>
        <taxon>Pseudomonadota</taxon>
        <taxon>Acidithiobacillia</taxon>
        <taxon>Acidithiobacillales</taxon>
        <taxon>Acidithiobacillaceae</taxon>
        <taxon>Acidithiobacillus</taxon>
    </lineage>
</organism>
<evidence type="ECO:0000313" key="2">
    <source>
        <dbReference type="EMBL" id="MBU2737733.1"/>
    </source>
</evidence>
<protein>
    <submittedName>
        <fullName evidence="2">Uncharacterized protein</fullName>
    </submittedName>
</protein>